<feature type="compositionally biased region" description="Polar residues" evidence="1">
    <location>
        <begin position="38"/>
        <end position="50"/>
    </location>
</feature>
<reference evidence="2" key="2">
    <citation type="submission" date="2020-11" db="EMBL/GenBank/DDBJ databases">
        <authorList>
            <person name="McCartney M.A."/>
            <person name="Auch B."/>
            <person name="Kono T."/>
            <person name="Mallez S."/>
            <person name="Becker A."/>
            <person name="Gohl D.M."/>
            <person name="Silverstein K.A.T."/>
            <person name="Koren S."/>
            <person name="Bechman K.B."/>
            <person name="Herman A."/>
            <person name="Abrahante J.E."/>
            <person name="Garbe J."/>
        </authorList>
    </citation>
    <scope>NUCLEOTIDE SEQUENCE</scope>
    <source>
        <strain evidence="2">Duluth1</strain>
        <tissue evidence="2">Whole animal</tissue>
    </source>
</reference>
<proteinExistence type="predicted"/>
<organism evidence="2 3">
    <name type="scientific">Dreissena polymorpha</name>
    <name type="common">Zebra mussel</name>
    <name type="synonym">Mytilus polymorpha</name>
    <dbReference type="NCBI Taxonomy" id="45954"/>
    <lineage>
        <taxon>Eukaryota</taxon>
        <taxon>Metazoa</taxon>
        <taxon>Spiralia</taxon>
        <taxon>Lophotrochozoa</taxon>
        <taxon>Mollusca</taxon>
        <taxon>Bivalvia</taxon>
        <taxon>Autobranchia</taxon>
        <taxon>Heteroconchia</taxon>
        <taxon>Euheterodonta</taxon>
        <taxon>Imparidentia</taxon>
        <taxon>Neoheterodontei</taxon>
        <taxon>Myida</taxon>
        <taxon>Dreissenoidea</taxon>
        <taxon>Dreissenidae</taxon>
        <taxon>Dreissena</taxon>
    </lineage>
</organism>
<accession>A0A9D4HAW1</accession>
<reference evidence="2" key="1">
    <citation type="journal article" date="2019" name="bioRxiv">
        <title>The Genome of the Zebra Mussel, Dreissena polymorpha: A Resource for Invasive Species Research.</title>
        <authorList>
            <person name="McCartney M.A."/>
            <person name="Auch B."/>
            <person name="Kono T."/>
            <person name="Mallez S."/>
            <person name="Zhang Y."/>
            <person name="Obille A."/>
            <person name="Becker A."/>
            <person name="Abrahante J.E."/>
            <person name="Garbe J."/>
            <person name="Badalamenti J.P."/>
            <person name="Herman A."/>
            <person name="Mangelson H."/>
            <person name="Liachko I."/>
            <person name="Sullivan S."/>
            <person name="Sone E.D."/>
            <person name="Koren S."/>
            <person name="Silverstein K.A.T."/>
            <person name="Beckman K.B."/>
            <person name="Gohl D.M."/>
        </authorList>
    </citation>
    <scope>NUCLEOTIDE SEQUENCE</scope>
    <source>
        <strain evidence="2">Duluth1</strain>
        <tissue evidence="2">Whole animal</tissue>
    </source>
</reference>
<evidence type="ECO:0000256" key="1">
    <source>
        <dbReference type="SAM" id="MobiDB-lite"/>
    </source>
</evidence>
<dbReference type="EMBL" id="JAIWYP010000004">
    <property type="protein sequence ID" value="KAH3830623.1"/>
    <property type="molecule type" value="Genomic_DNA"/>
</dbReference>
<keyword evidence="3" id="KW-1185">Reference proteome</keyword>
<evidence type="ECO:0000313" key="2">
    <source>
        <dbReference type="EMBL" id="KAH3830623.1"/>
    </source>
</evidence>
<dbReference type="AlphaFoldDB" id="A0A9D4HAW1"/>
<protein>
    <submittedName>
        <fullName evidence="2">Uncharacterized protein</fullName>
    </submittedName>
</protein>
<comment type="caution">
    <text evidence="2">The sequence shown here is derived from an EMBL/GenBank/DDBJ whole genome shotgun (WGS) entry which is preliminary data.</text>
</comment>
<gene>
    <name evidence="2" type="ORF">DPMN_103868</name>
</gene>
<feature type="region of interest" description="Disordered" evidence="1">
    <location>
        <begin position="33"/>
        <end position="58"/>
    </location>
</feature>
<sequence>MEYFQTNKKSRLSNPDYHEARRKEIDDKIARKKEALQQPDQFSNTKSISRSGIYCNKY</sequence>
<dbReference type="Proteomes" id="UP000828390">
    <property type="component" value="Unassembled WGS sequence"/>
</dbReference>
<evidence type="ECO:0000313" key="3">
    <source>
        <dbReference type="Proteomes" id="UP000828390"/>
    </source>
</evidence>
<name>A0A9D4HAW1_DREPO</name>
<feature type="region of interest" description="Disordered" evidence="1">
    <location>
        <begin position="1"/>
        <end position="21"/>
    </location>
</feature>